<feature type="domain" description="SCP" evidence="2">
    <location>
        <begin position="220"/>
        <end position="336"/>
    </location>
</feature>
<dbReference type="Gene3D" id="3.40.33.10">
    <property type="entry name" value="CAP"/>
    <property type="match status" value="3"/>
</dbReference>
<evidence type="ECO:0000313" key="4">
    <source>
        <dbReference type="Proteomes" id="UP000053660"/>
    </source>
</evidence>
<proteinExistence type="predicted"/>
<accession>A0A0B1TLM8</accession>
<dbReference type="Proteomes" id="UP000053660">
    <property type="component" value="Unassembled WGS sequence"/>
</dbReference>
<gene>
    <name evidence="3" type="ORF">OESDEN_01562</name>
</gene>
<dbReference type="AlphaFoldDB" id="A0A0B1TLM8"/>
<organism evidence="3 4">
    <name type="scientific">Oesophagostomum dentatum</name>
    <name type="common">Nodular worm</name>
    <dbReference type="NCBI Taxonomy" id="61180"/>
    <lineage>
        <taxon>Eukaryota</taxon>
        <taxon>Metazoa</taxon>
        <taxon>Ecdysozoa</taxon>
        <taxon>Nematoda</taxon>
        <taxon>Chromadorea</taxon>
        <taxon>Rhabditida</taxon>
        <taxon>Rhabditina</taxon>
        <taxon>Rhabditomorpha</taxon>
        <taxon>Strongyloidea</taxon>
        <taxon>Strongylidae</taxon>
        <taxon>Oesophagostomum</taxon>
    </lineage>
</organism>
<dbReference type="SUPFAM" id="SSF55797">
    <property type="entry name" value="PR-1-like"/>
    <property type="match status" value="2"/>
</dbReference>
<reference evidence="3 4" key="1">
    <citation type="submission" date="2014-03" db="EMBL/GenBank/DDBJ databases">
        <title>Draft genome of the hookworm Oesophagostomum dentatum.</title>
        <authorList>
            <person name="Mitreva M."/>
        </authorList>
    </citation>
    <scope>NUCLEOTIDE SEQUENCE [LARGE SCALE GENOMIC DNA]</scope>
    <source>
        <strain evidence="3 4">OD-Hann</strain>
    </source>
</reference>
<dbReference type="EMBL" id="KN549309">
    <property type="protein sequence ID" value="KHJ98468.1"/>
    <property type="molecule type" value="Genomic_DNA"/>
</dbReference>
<evidence type="ECO:0000256" key="1">
    <source>
        <dbReference type="SAM" id="SignalP"/>
    </source>
</evidence>
<keyword evidence="4" id="KW-1185">Reference proteome</keyword>
<sequence length="373" mass="41133">MPKPHLFLSAIVLLTLLTYANAAASCQNSKLKDGEADLILKEINEARTKVRRGEQRNGYSGKNLPAAISLPDLVDHFQEWSCELEEEAYQYMDGICTGANKVDLNGKATITHGDYEEFFIPRILNKHLTAADFTELKSVEGGNVVYSAEGEIKGFANLMRAEATGIGCARYGCPDPQAPQGAFYAMVCLTDQQDIKETDIIYEAITEPNACPANAYISNSVRKAFLNWHNTLRTLIAIGVVANGETESQLKPATNMPKLVSLNDKLKRTDTRMMVTQCWWSELKNSSGLEESEYIYYGNQNINRFAKIASDLTTKIGCAVYDCTSFVNVVCHYDTTLGHGKPLYAAGLKCGECLKDCANGLCPYKAPGVDIWK</sequence>
<keyword evidence="1" id="KW-0732">Signal</keyword>
<evidence type="ECO:0000259" key="2">
    <source>
        <dbReference type="SMART" id="SM00198"/>
    </source>
</evidence>
<dbReference type="SMART" id="SM00198">
    <property type="entry name" value="SCP"/>
    <property type="match status" value="1"/>
</dbReference>
<dbReference type="CDD" id="cd05380">
    <property type="entry name" value="CAP_euk"/>
    <property type="match status" value="1"/>
</dbReference>
<evidence type="ECO:0000313" key="3">
    <source>
        <dbReference type="EMBL" id="KHJ98468.1"/>
    </source>
</evidence>
<dbReference type="InterPro" id="IPR014044">
    <property type="entry name" value="CAP_dom"/>
</dbReference>
<name>A0A0B1TLM8_OESDE</name>
<feature type="chain" id="PRO_5002062731" evidence="1">
    <location>
        <begin position="23"/>
        <end position="373"/>
    </location>
</feature>
<dbReference type="InterPro" id="IPR035940">
    <property type="entry name" value="CAP_sf"/>
</dbReference>
<dbReference type="OrthoDB" id="5807453at2759"/>
<dbReference type="PROSITE" id="PS51257">
    <property type="entry name" value="PROKAR_LIPOPROTEIN"/>
    <property type="match status" value="1"/>
</dbReference>
<feature type="signal peptide" evidence="1">
    <location>
        <begin position="1"/>
        <end position="22"/>
    </location>
</feature>
<protein>
    <submittedName>
        <fullName evidence="3">SCP-like protein</fullName>
    </submittedName>
</protein>